<keyword evidence="1" id="KW-1133">Transmembrane helix</keyword>
<sequence>SSKLSKVHNVDDSTPSKFVEKLVAVLFVLSTPFQKSASRVCTAAGPLSQLMIMKTNCFIYIFLSILNPLLYCSLMLTSVGLSPEIKYLTQVYKIVIPMF</sequence>
<reference evidence="3" key="1">
    <citation type="submission" date="2022-11" db="UniProtKB">
        <authorList>
            <consortium name="WormBaseParasite"/>
        </authorList>
    </citation>
    <scope>IDENTIFICATION</scope>
</reference>
<evidence type="ECO:0000256" key="1">
    <source>
        <dbReference type="SAM" id="Phobius"/>
    </source>
</evidence>
<proteinExistence type="predicted"/>
<organism evidence="2 3">
    <name type="scientific">Romanomermis culicivorax</name>
    <name type="common">Nematode worm</name>
    <dbReference type="NCBI Taxonomy" id="13658"/>
    <lineage>
        <taxon>Eukaryota</taxon>
        <taxon>Metazoa</taxon>
        <taxon>Ecdysozoa</taxon>
        <taxon>Nematoda</taxon>
        <taxon>Enoplea</taxon>
        <taxon>Dorylaimia</taxon>
        <taxon>Mermithida</taxon>
        <taxon>Mermithoidea</taxon>
        <taxon>Mermithidae</taxon>
        <taxon>Romanomermis</taxon>
    </lineage>
</organism>
<evidence type="ECO:0000313" key="3">
    <source>
        <dbReference type="WBParaSite" id="nRc.2.0.1.t03001-RA"/>
    </source>
</evidence>
<dbReference type="AlphaFoldDB" id="A0A915HNB9"/>
<dbReference type="WBParaSite" id="nRc.2.0.1.t03001-RA">
    <property type="protein sequence ID" value="nRc.2.0.1.t03001-RA"/>
    <property type="gene ID" value="nRc.2.0.1.g03001"/>
</dbReference>
<protein>
    <submittedName>
        <fullName evidence="3">Uncharacterized protein</fullName>
    </submittedName>
</protein>
<evidence type="ECO:0000313" key="2">
    <source>
        <dbReference type="Proteomes" id="UP000887565"/>
    </source>
</evidence>
<name>A0A915HNB9_ROMCU</name>
<keyword evidence="2" id="KW-1185">Reference proteome</keyword>
<keyword evidence="1" id="KW-0472">Membrane</keyword>
<keyword evidence="1" id="KW-0812">Transmembrane</keyword>
<dbReference type="Proteomes" id="UP000887565">
    <property type="component" value="Unplaced"/>
</dbReference>
<accession>A0A915HNB9</accession>
<feature type="transmembrane region" description="Helical" evidence="1">
    <location>
        <begin position="57"/>
        <end position="81"/>
    </location>
</feature>